<gene>
    <name evidence="2" type="ORF">IM811_017162</name>
</gene>
<feature type="transmembrane region" description="Helical" evidence="1">
    <location>
        <begin position="99"/>
        <end position="119"/>
    </location>
</feature>
<evidence type="ECO:0000313" key="2">
    <source>
        <dbReference type="EMBL" id="KAF9749367.1"/>
    </source>
</evidence>
<dbReference type="AlphaFoldDB" id="A0A8H7KFF8"/>
<keyword evidence="1" id="KW-1133">Transmembrane helix</keyword>
<evidence type="ECO:0000313" key="3">
    <source>
        <dbReference type="Proteomes" id="UP000616885"/>
    </source>
</evidence>
<accession>A0A8H7KFF8</accession>
<protein>
    <submittedName>
        <fullName evidence="2">Uncharacterized protein</fullName>
    </submittedName>
</protein>
<dbReference type="Proteomes" id="UP000616885">
    <property type="component" value="Unassembled WGS sequence"/>
</dbReference>
<proteinExistence type="predicted"/>
<comment type="caution">
    <text evidence="2">The sequence shown here is derived from an EMBL/GenBank/DDBJ whole genome shotgun (WGS) entry which is preliminary data.</text>
</comment>
<dbReference type="EMBL" id="JADCTT010000008">
    <property type="protein sequence ID" value="KAF9749367.1"/>
    <property type="molecule type" value="Genomic_DNA"/>
</dbReference>
<sequence>MHTDQDQDNRRIMGCHTLDRRTHMLVGRIRGDSKGRLIKFSPSKVCRQTGEVSSAPEGVYFKGCDGNYMIPNLFLIVSPYRANTGRTGGVFGYRTGHGLWWHGFHLMCISLFLVFHVFLGNE</sequence>
<keyword evidence="1" id="KW-0812">Transmembrane</keyword>
<name>A0A8H7KFF8_BIOOC</name>
<organism evidence="2 3">
    <name type="scientific">Bionectria ochroleuca</name>
    <name type="common">Gliocladium roseum</name>
    <dbReference type="NCBI Taxonomy" id="29856"/>
    <lineage>
        <taxon>Eukaryota</taxon>
        <taxon>Fungi</taxon>
        <taxon>Dikarya</taxon>
        <taxon>Ascomycota</taxon>
        <taxon>Pezizomycotina</taxon>
        <taxon>Sordariomycetes</taxon>
        <taxon>Hypocreomycetidae</taxon>
        <taxon>Hypocreales</taxon>
        <taxon>Bionectriaceae</taxon>
        <taxon>Clonostachys</taxon>
    </lineage>
</organism>
<keyword evidence="1" id="KW-0472">Membrane</keyword>
<evidence type="ECO:0000256" key="1">
    <source>
        <dbReference type="SAM" id="Phobius"/>
    </source>
</evidence>
<reference evidence="2" key="1">
    <citation type="submission" date="2020-10" db="EMBL/GenBank/DDBJ databases">
        <title>High-Quality Genome Resource of Clonostachys rosea strain S41 by Oxford Nanopore Long-Read Sequencing.</title>
        <authorList>
            <person name="Wang H."/>
        </authorList>
    </citation>
    <scope>NUCLEOTIDE SEQUENCE</scope>
    <source>
        <strain evidence="2">S41</strain>
    </source>
</reference>